<dbReference type="OrthoDB" id="9180899at2"/>
<dbReference type="AlphaFoldDB" id="W0SEX0"/>
<keyword evidence="4" id="KW-0963">Cytoplasm</keyword>
<gene>
    <name evidence="6" type="ORF">SUTH_01804</name>
</gene>
<organism evidence="6 7">
    <name type="scientific">Sulfuritalea hydrogenivorans sk43H</name>
    <dbReference type="NCBI Taxonomy" id="1223802"/>
    <lineage>
        <taxon>Bacteria</taxon>
        <taxon>Pseudomonadati</taxon>
        <taxon>Pseudomonadota</taxon>
        <taxon>Betaproteobacteria</taxon>
        <taxon>Nitrosomonadales</taxon>
        <taxon>Sterolibacteriaceae</taxon>
        <taxon>Sulfuritalea</taxon>
    </lineage>
</organism>
<dbReference type="InterPro" id="IPR005631">
    <property type="entry name" value="SDH"/>
</dbReference>
<evidence type="ECO:0000256" key="2">
    <source>
        <dbReference type="ARBA" id="ARBA00008571"/>
    </source>
</evidence>
<dbReference type="EMBL" id="AP012547">
    <property type="protein sequence ID" value="BAO29596.1"/>
    <property type="molecule type" value="Genomic_DNA"/>
</dbReference>
<evidence type="ECO:0000256" key="3">
    <source>
        <dbReference type="ARBA" id="ARBA00019418"/>
    </source>
</evidence>
<dbReference type="GO" id="GO:0005737">
    <property type="term" value="C:cytoplasm"/>
    <property type="evidence" value="ECO:0007669"/>
    <property type="project" value="UniProtKB-SubCell"/>
</dbReference>
<dbReference type="SUPFAM" id="SSF109910">
    <property type="entry name" value="YgfY-like"/>
    <property type="match status" value="1"/>
</dbReference>
<dbReference type="InterPro" id="IPR050531">
    <property type="entry name" value="SdhE_FAD_assembly_factor"/>
</dbReference>
<reference evidence="6 7" key="1">
    <citation type="journal article" date="2014" name="Syst. Appl. Microbiol.">
        <title>Complete genomes of freshwater sulfur oxidizers Sulfuricella denitrificans skB26 and Sulfuritalea hydrogenivorans sk43H: genetic insights into the sulfur oxidation pathway of betaproteobacteria.</title>
        <authorList>
            <person name="Watanabe T."/>
            <person name="Kojima H."/>
            <person name="Fukui M."/>
        </authorList>
    </citation>
    <scope>NUCLEOTIDE SEQUENCE [LARGE SCALE GENOMIC DNA]</scope>
    <source>
        <strain evidence="6">DSM22779</strain>
    </source>
</reference>
<protein>
    <recommendedName>
        <fullName evidence="3">FAD assembly factor SdhE</fullName>
    </recommendedName>
</protein>
<dbReference type="KEGG" id="shd:SUTH_01804"/>
<dbReference type="Gene3D" id="1.10.150.250">
    <property type="entry name" value="Flavinator of succinate dehydrogenase"/>
    <property type="match status" value="1"/>
</dbReference>
<dbReference type="STRING" id="1223802.SUTH_01804"/>
<evidence type="ECO:0000256" key="4">
    <source>
        <dbReference type="ARBA" id="ARBA00022490"/>
    </source>
</evidence>
<dbReference type="Proteomes" id="UP000031637">
    <property type="component" value="Chromosome"/>
</dbReference>
<dbReference type="PANTHER" id="PTHR39585:SF1">
    <property type="entry name" value="FAD ASSEMBLY FACTOR SDHE"/>
    <property type="match status" value="1"/>
</dbReference>
<comment type="similarity">
    <text evidence="2">Belongs to the SdhE FAD assembly factor family.</text>
</comment>
<proteinExistence type="inferred from homology"/>
<dbReference type="PANTHER" id="PTHR39585">
    <property type="entry name" value="FAD ASSEMBLY FACTOR SDHE"/>
    <property type="match status" value="1"/>
</dbReference>
<dbReference type="Pfam" id="PF03937">
    <property type="entry name" value="Sdh5"/>
    <property type="match status" value="1"/>
</dbReference>
<keyword evidence="5" id="KW-0143">Chaperone</keyword>
<dbReference type="HOGENOM" id="CLU_103054_2_2_4"/>
<keyword evidence="7" id="KW-1185">Reference proteome</keyword>
<evidence type="ECO:0000313" key="7">
    <source>
        <dbReference type="Proteomes" id="UP000031637"/>
    </source>
</evidence>
<evidence type="ECO:0000313" key="6">
    <source>
        <dbReference type="EMBL" id="BAO29596.1"/>
    </source>
</evidence>
<dbReference type="RefSeq" id="WP_041098688.1">
    <property type="nucleotide sequence ID" value="NZ_AP012547.1"/>
</dbReference>
<dbReference type="GO" id="GO:0006105">
    <property type="term" value="P:succinate metabolic process"/>
    <property type="evidence" value="ECO:0007669"/>
    <property type="project" value="TreeGrafter"/>
</dbReference>
<name>W0SEX0_9PROT</name>
<comment type="subcellular location">
    <subcellularLocation>
        <location evidence="1">Cytoplasm</location>
    </subcellularLocation>
</comment>
<accession>W0SEX0</accession>
<dbReference type="InterPro" id="IPR036714">
    <property type="entry name" value="SDH_sf"/>
</dbReference>
<sequence>MDEDRKARINRLKWHCRRALLELDLVFERFWERHSDDLDAQGEAALESLLELEDHDLWALVSGREVTGDLQQAAMIERLREVSPIANFE</sequence>
<evidence type="ECO:0000256" key="1">
    <source>
        <dbReference type="ARBA" id="ARBA00004496"/>
    </source>
</evidence>
<evidence type="ECO:0000256" key="5">
    <source>
        <dbReference type="ARBA" id="ARBA00023186"/>
    </source>
</evidence>